<sequence>MVTQPKKGQFQVFSATCTHQGKDGFIYLG</sequence>
<accession>A0A6J6SUK0</accession>
<protein>
    <submittedName>
        <fullName evidence="1">Unannotated protein</fullName>
    </submittedName>
</protein>
<dbReference type="EMBL" id="CAEZYQ010000007">
    <property type="protein sequence ID" value="CAB4738297.1"/>
    <property type="molecule type" value="Genomic_DNA"/>
</dbReference>
<reference evidence="1" key="1">
    <citation type="submission" date="2020-05" db="EMBL/GenBank/DDBJ databases">
        <authorList>
            <person name="Chiriac C."/>
            <person name="Salcher M."/>
            <person name="Ghai R."/>
            <person name="Kavagutti S V."/>
        </authorList>
    </citation>
    <scope>NUCLEOTIDE SEQUENCE</scope>
</reference>
<proteinExistence type="predicted"/>
<dbReference type="AlphaFoldDB" id="A0A6J6SUK0"/>
<evidence type="ECO:0000313" key="1">
    <source>
        <dbReference type="EMBL" id="CAB4738297.1"/>
    </source>
</evidence>
<organism evidence="1">
    <name type="scientific">freshwater metagenome</name>
    <dbReference type="NCBI Taxonomy" id="449393"/>
    <lineage>
        <taxon>unclassified sequences</taxon>
        <taxon>metagenomes</taxon>
        <taxon>ecological metagenomes</taxon>
    </lineage>
</organism>
<gene>
    <name evidence="1" type="ORF">UFOPK2761_01067</name>
</gene>
<name>A0A6J6SUK0_9ZZZZ</name>